<comment type="cofactor">
    <cofactor evidence="1">
        <name>(6R)-5,10-methylene-5,6,7,8-tetrahydrofolate</name>
        <dbReference type="ChEBI" id="CHEBI:15636"/>
    </cofactor>
</comment>
<dbReference type="PANTHER" id="PTHR11455">
    <property type="entry name" value="CRYPTOCHROME"/>
    <property type="match status" value="1"/>
</dbReference>
<dbReference type="AlphaFoldDB" id="A0AAE3H3C5"/>
<dbReference type="Gene3D" id="3.40.50.620">
    <property type="entry name" value="HUPs"/>
    <property type="match status" value="1"/>
</dbReference>
<dbReference type="InterPro" id="IPR018394">
    <property type="entry name" value="DNA_photolyase_1_CS_C"/>
</dbReference>
<dbReference type="InterPro" id="IPR036155">
    <property type="entry name" value="Crypto/Photolyase_N_sf"/>
</dbReference>
<dbReference type="EMBL" id="RJUF01000173">
    <property type="protein sequence ID" value="MCP9764374.1"/>
    <property type="molecule type" value="Genomic_DNA"/>
</dbReference>
<comment type="similarity">
    <text evidence="6">Belongs to the DNA photolyase family.</text>
</comment>
<comment type="caution">
    <text evidence="8">The sequence shown here is derived from an EMBL/GenBank/DDBJ whole genome shotgun (WGS) entry which is preliminary data.</text>
</comment>
<comment type="cofactor">
    <cofactor evidence="5">
        <name>FAD</name>
        <dbReference type="ChEBI" id="CHEBI:57692"/>
    </cofactor>
    <text evidence="5">Binds 1 FAD per subunit.</text>
</comment>
<dbReference type="InterPro" id="IPR014729">
    <property type="entry name" value="Rossmann-like_a/b/a_fold"/>
</dbReference>
<dbReference type="Gene3D" id="1.25.40.80">
    <property type="match status" value="1"/>
</dbReference>
<dbReference type="GO" id="GO:0006139">
    <property type="term" value="P:nucleobase-containing compound metabolic process"/>
    <property type="evidence" value="ECO:0007669"/>
    <property type="project" value="UniProtKB-ARBA"/>
</dbReference>
<proteinExistence type="inferred from homology"/>
<accession>A0AAE3H3C5</accession>
<evidence type="ECO:0000313" key="8">
    <source>
        <dbReference type="EMBL" id="MCP9764374.1"/>
    </source>
</evidence>
<keyword evidence="2 5" id="KW-0285">Flavoprotein</keyword>
<dbReference type="Pfam" id="PF00875">
    <property type="entry name" value="DNA_photolyase"/>
    <property type="match status" value="1"/>
</dbReference>
<evidence type="ECO:0000256" key="4">
    <source>
        <dbReference type="ARBA" id="ARBA00022991"/>
    </source>
</evidence>
<dbReference type="InterPro" id="IPR006050">
    <property type="entry name" value="DNA_photolyase_N"/>
</dbReference>
<evidence type="ECO:0000256" key="2">
    <source>
        <dbReference type="ARBA" id="ARBA00022630"/>
    </source>
</evidence>
<keyword evidence="4 6" id="KW-0157">Chromophore</keyword>
<dbReference type="PROSITE" id="PS51645">
    <property type="entry name" value="PHR_CRY_ALPHA_BETA"/>
    <property type="match status" value="1"/>
</dbReference>
<organism evidence="8 9">
    <name type="scientific">Lacihabitans soyangensis</name>
    <dbReference type="NCBI Taxonomy" id="869394"/>
    <lineage>
        <taxon>Bacteria</taxon>
        <taxon>Pseudomonadati</taxon>
        <taxon>Bacteroidota</taxon>
        <taxon>Cytophagia</taxon>
        <taxon>Cytophagales</taxon>
        <taxon>Leadbetterellaceae</taxon>
        <taxon>Lacihabitans</taxon>
    </lineage>
</organism>
<dbReference type="GO" id="GO:0006950">
    <property type="term" value="P:response to stress"/>
    <property type="evidence" value="ECO:0007669"/>
    <property type="project" value="UniProtKB-ARBA"/>
</dbReference>
<dbReference type="Gene3D" id="1.10.579.10">
    <property type="entry name" value="DNA Cyclobutane Dipyrimidine Photolyase, subunit A, domain 3"/>
    <property type="match status" value="1"/>
</dbReference>
<dbReference type="InterPro" id="IPR005101">
    <property type="entry name" value="Cryptochr/Photolyase_FAD-bd"/>
</dbReference>
<name>A0AAE3H3C5_9BACT</name>
<evidence type="ECO:0000256" key="1">
    <source>
        <dbReference type="ARBA" id="ARBA00001932"/>
    </source>
</evidence>
<sequence>MGKKAVNIVWLKRDLRVQDHAAFDAADKSELPILPIFIFEPSQLDYPDCSDRHLLFQYHSILGINEFLSPANIKVEIFHEEAVPVFEYLSENFDIKTVFSHQESGILLTYKRDLAVKDFLKKKNIDWVEFQRDGIIRGSKNRIDWDKNWYAAMHAKMIKNTYHLQDKIVLENPFPLSEDLKERLKEYPKRFQPPGEKNGLRYLDSFANDRGRNYSRHISKPTESRTSCIRISPYLAWGNLSVKMAYQYLYVAQVQKSYKRAIQNAMVRLRWRDHFSQKFEVQCQYETECLNPNYEKIDWSTNPEHIKAWEEGKTGLPLVDACMRCLHETGWINFRMRAMVVSVLCHHLFIDWRLGTYHLARLFLDYEPGIHYPQFQMQAGTTGINTVRIYNPIKQSEEHDPEGIFIKKWVPELGNVPTKYIHEPWKMPALEMHLAHCEIGKDYPAPIVDFDTEIKKNRPLIWGHKKSKETKSFNPKILELHVRPQNN</sequence>
<evidence type="ECO:0000256" key="6">
    <source>
        <dbReference type="RuleBase" id="RU004182"/>
    </source>
</evidence>
<dbReference type="InterPro" id="IPR002081">
    <property type="entry name" value="Cryptochrome/DNA_photolyase_1"/>
</dbReference>
<reference evidence="8 9" key="1">
    <citation type="submission" date="2018-11" db="EMBL/GenBank/DDBJ databases">
        <title>Novel bacteria species description.</title>
        <authorList>
            <person name="Han J.-H."/>
        </authorList>
    </citation>
    <scope>NUCLEOTIDE SEQUENCE [LARGE SCALE GENOMIC DNA]</scope>
    <source>
        <strain evidence="8 9">KCTC23259</strain>
    </source>
</reference>
<evidence type="ECO:0000256" key="5">
    <source>
        <dbReference type="PIRSR" id="PIRSR602081-1"/>
    </source>
</evidence>
<dbReference type="PANTHER" id="PTHR11455:SF9">
    <property type="entry name" value="CRYPTOCHROME CIRCADIAN CLOCK 5 ISOFORM X1"/>
    <property type="match status" value="1"/>
</dbReference>
<dbReference type="SUPFAM" id="SSF52425">
    <property type="entry name" value="Cryptochrome/photolyase, N-terminal domain"/>
    <property type="match status" value="1"/>
</dbReference>
<evidence type="ECO:0000259" key="7">
    <source>
        <dbReference type="PROSITE" id="PS51645"/>
    </source>
</evidence>
<dbReference type="Proteomes" id="UP001204144">
    <property type="component" value="Unassembled WGS sequence"/>
</dbReference>
<keyword evidence="9" id="KW-1185">Reference proteome</keyword>
<feature type="binding site" evidence="5">
    <location>
        <position position="214"/>
    </location>
    <ligand>
        <name>FAD</name>
        <dbReference type="ChEBI" id="CHEBI:57692"/>
    </ligand>
</feature>
<evidence type="ECO:0000313" key="9">
    <source>
        <dbReference type="Proteomes" id="UP001204144"/>
    </source>
</evidence>
<keyword evidence="3 5" id="KW-0274">FAD</keyword>
<protein>
    <submittedName>
        <fullName evidence="8">Deoxyribodipyrimidine photo-lyase</fullName>
    </submittedName>
</protein>
<evidence type="ECO:0000256" key="3">
    <source>
        <dbReference type="ARBA" id="ARBA00022827"/>
    </source>
</evidence>
<dbReference type="Pfam" id="PF03441">
    <property type="entry name" value="FAD_binding_7"/>
    <property type="match status" value="1"/>
</dbReference>
<dbReference type="GO" id="GO:0071949">
    <property type="term" value="F:FAD binding"/>
    <property type="evidence" value="ECO:0007669"/>
    <property type="project" value="TreeGrafter"/>
</dbReference>
<dbReference type="PROSITE" id="PS00394">
    <property type="entry name" value="DNA_PHOTOLYASES_1_1"/>
    <property type="match status" value="1"/>
</dbReference>
<feature type="domain" description="Photolyase/cryptochrome alpha/beta" evidence="7">
    <location>
        <begin position="5"/>
        <end position="135"/>
    </location>
</feature>
<gene>
    <name evidence="8" type="ORF">EGI31_15625</name>
</gene>
<dbReference type="InterPro" id="IPR036134">
    <property type="entry name" value="Crypto/Photolyase_FAD-like_sf"/>
</dbReference>
<dbReference type="PRINTS" id="PR00147">
    <property type="entry name" value="DNAPHOTLYASE"/>
</dbReference>
<dbReference type="GO" id="GO:0009416">
    <property type="term" value="P:response to light stimulus"/>
    <property type="evidence" value="ECO:0007669"/>
    <property type="project" value="TreeGrafter"/>
</dbReference>
<dbReference type="GO" id="GO:0003904">
    <property type="term" value="F:deoxyribodipyrimidine photo-lyase activity"/>
    <property type="evidence" value="ECO:0007669"/>
    <property type="project" value="TreeGrafter"/>
</dbReference>
<dbReference type="SUPFAM" id="SSF48173">
    <property type="entry name" value="Cryptochrome/photolyase FAD-binding domain"/>
    <property type="match status" value="1"/>
</dbReference>
<dbReference type="GO" id="GO:0003677">
    <property type="term" value="F:DNA binding"/>
    <property type="evidence" value="ECO:0007669"/>
    <property type="project" value="TreeGrafter"/>
</dbReference>
<feature type="binding site" evidence="5">
    <location>
        <begin position="226"/>
        <end position="232"/>
    </location>
    <ligand>
        <name>FAD</name>
        <dbReference type="ChEBI" id="CHEBI:57692"/>
    </ligand>
</feature>